<dbReference type="Pfam" id="PF02082">
    <property type="entry name" value="Rrf2"/>
    <property type="match status" value="1"/>
</dbReference>
<dbReference type="InterPro" id="IPR036388">
    <property type="entry name" value="WH-like_DNA-bd_sf"/>
</dbReference>
<dbReference type="InterPro" id="IPR036390">
    <property type="entry name" value="WH_DNA-bd_sf"/>
</dbReference>
<dbReference type="EMBL" id="JAHLFQ010000074">
    <property type="protein sequence ID" value="MBU3803843.1"/>
    <property type="molecule type" value="Genomic_DNA"/>
</dbReference>
<dbReference type="Proteomes" id="UP000824229">
    <property type="component" value="Unassembled WGS sequence"/>
</dbReference>
<evidence type="ECO:0000313" key="2">
    <source>
        <dbReference type="EMBL" id="MBU3803843.1"/>
    </source>
</evidence>
<reference evidence="2" key="2">
    <citation type="submission" date="2021-04" db="EMBL/GenBank/DDBJ databases">
        <authorList>
            <person name="Gilroy R."/>
        </authorList>
    </citation>
    <scope>NUCLEOTIDE SEQUENCE</scope>
    <source>
        <strain evidence="2">B5-657</strain>
    </source>
</reference>
<dbReference type="GO" id="GO:0003677">
    <property type="term" value="F:DNA binding"/>
    <property type="evidence" value="ECO:0007669"/>
    <property type="project" value="UniProtKB-KW"/>
</dbReference>
<comment type="caution">
    <text evidence="2">The sequence shown here is derived from an EMBL/GenBank/DDBJ whole genome shotgun (WGS) entry which is preliminary data.</text>
</comment>
<dbReference type="PANTHER" id="PTHR33221:SF5">
    <property type="entry name" value="HTH-TYPE TRANSCRIPTIONAL REGULATOR ISCR"/>
    <property type="match status" value="1"/>
</dbReference>
<keyword evidence="1" id="KW-0238">DNA-binding</keyword>
<protein>
    <submittedName>
        <fullName evidence="2">Rrf2 family transcriptional regulator</fullName>
    </submittedName>
</protein>
<dbReference type="SUPFAM" id="SSF46785">
    <property type="entry name" value="Winged helix' DNA-binding domain"/>
    <property type="match status" value="1"/>
</dbReference>
<dbReference type="Gene3D" id="1.10.10.10">
    <property type="entry name" value="Winged helix-like DNA-binding domain superfamily/Winged helix DNA-binding domain"/>
    <property type="match status" value="1"/>
</dbReference>
<name>A0A9E2KBC9_9FIRM</name>
<dbReference type="NCBIfam" id="TIGR00738">
    <property type="entry name" value="rrf2_super"/>
    <property type="match status" value="1"/>
</dbReference>
<evidence type="ECO:0000313" key="3">
    <source>
        <dbReference type="Proteomes" id="UP000824229"/>
    </source>
</evidence>
<dbReference type="GO" id="GO:0005829">
    <property type="term" value="C:cytosol"/>
    <property type="evidence" value="ECO:0007669"/>
    <property type="project" value="TreeGrafter"/>
</dbReference>
<reference evidence="2" key="1">
    <citation type="journal article" date="2021" name="PeerJ">
        <title>Extensive microbial diversity within the chicken gut microbiome revealed by metagenomics and culture.</title>
        <authorList>
            <person name="Gilroy R."/>
            <person name="Ravi A."/>
            <person name="Getino M."/>
            <person name="Pursley I."/>
            <person name="Horton D.L."/>
            <person name="Alikhan N.F."/>
            <person name="Baker D."/>
            <person name="Gharbi K."/>
            <person name="Hall N."/>
            <person name="Watson M."/>
            <person name="Adriaenssens E.M."/>
            <person name="Foster-Nyarko E."/>
            <person name="Jarju S."/>
            <person name="Secka A."/>
            <person name="Antonio M."/>
            <person name="Oren A."/>
            <person name="Chaudhuri R.R."/>
            <person name="La Ragione R."/>
            <person name="Hildebrand F."/>
            <person name="Pallen M.J."/>
        </authorList>
    </citation>
    <scope>NUCLEOTIDE SEQUENCE</scope>
    <source>
        <strain evidence="2">B5-657</strain>
    </source>
</reference>
<organism evidence="2 3">
    <name type="scientific">Candidatus Cellulosilyticum pullistercoris</name>
    <dbReference type="NCBI Taxonomy" id="2838521"/>
    <lineage>
        <taxon>Bacteria</taxon>
        <taxon>Bacillati</taxon>
        <taxon>Bacillota</taxon>
        <taxon>Clostridia</taxon>
        <taxon>Lachnospirales</taxon>
        <taxon>Cellulosilyticaceae</taxon>
        <taxon>Cellulosilyticum</taxon>
    </lineage>
</organism>
<dbReference type="InterPro" id="IPR000944">
    <property type="entry name" value="Tscrpt_reg_Rrf2"/>
</dbReference>
<accession>A0A9E2KBC9</accession>
<dbReference type="PANTHER" id="PTHR33221">
    <property type="entry name" value="WINGED HELIX-TURN-HELIX TRANSCRIPTIONAL REGULATOR, RRF2 FAMILY"/>
    <property type="match status" value="1"/>
</dbReference>
<dbReference type="AlphaFoldDB" id="A0A9E2KBC9"/>
<dbReference type="PROSITE" id="PS51197">
    <property type="entry name" value="HTH_RRF2_2"/>
    <property type="match status" value="1"/>
</dbReference>
<sequence length="149" mass="16678">MRLSTKGRYGLQAMVDLGVYSKERHISLKSIAERLSMSENYLEQLMALLKKNKLIVSTRGAQGGYALAKKPEEITIGEILRALEGSLAPTDCTCKTNTIHCALDGKCVTKSVWEKIRDSIDKVVDGITLDQLMEDYEKINENASQTYYI</sequence>
<gene>
    <name evidence="2" type="ORF">H9872_03705</name>
</gene>
<dbReference type="GO" id="GO:0003700">
    <property type="term" value="F:DNA-binding transcription factor activity"/>
    <property type="evidence" value="ECO:0007669"/>
    <property type="project" value="TreeGrafter"/>
</dbReference>
<evidence type="ECO:0000256" key="1">
    <source>
        <dbReference type="ARBA" id="ARBA00023125"/>
    </source>
</evidence>
<proteinExistence type="predicted"/>